<comment type="caution">
    <text evidence="1">The sequence shown here is derived from an EMBL/GenBank/DDBJ whole genome shotgun (WGS) entry which is preliminary data.</text>
</comment>
<dbReference type="EMBL" id="CAJOBB010000076">
    <property type="protein sequence ID" value="CAF3548718.1"/>
    <property type="molecule type" value="Genomic_DNA"/>
</dbReference>
<proteinExistence type="predicted"/>
<accession>A0A813QNQ2</accession>
<dbReference type="Proteomes" id="UP000663860">
    <property type="component" value="Unassembled WGS sequence"/>
</dbReference>
<name>A0A813QNQ2_9BILA</name>
<evidence type="ECO:0000313" key="2">
    <source>
        <dbReference type="EMBL" id="CAF3548718.1"/>
    </source>
</evidence>
<protein>
    <recommendedName>
        <fullName evidence="4">SGNH hydrolase-type esterase domain-containing protein</fullName>
    </recommendedName>
</protein>
<dbReference type="EMBL" id="CAJNOE010000030">
    <property type="protein sequence ID" value="CAF0769674.1"/>
    <property type="molecule type" value="Genomic_DNA"/>
</dbReference>
<organism evidence="1 3">
    <name type="scientific">Adineta steineri</name>
    <dbReference type="NCBI Taxonomy" id="433720"/>
    <lineage>
        <taxon>Eukaryota</taxon>
        <taxon>Metazoa</taxon>
        <taxon>Spiralia</taxon>
        <taxon>Gnathifera</taxon>
        <taxon>Rotifera</taxon>
        <taxon>Eurotatoria</taxon>
        <taxon>Bdelloidea</taxon>
        <taxon>Adinetida</taxon>
        <taxon>Adinetidae</taxon>
        <taxon>Adineta</taxon>
    </lineage>
</organism>
<evidence type="ECO:0008006" key="4">
    <source>
        <dbReference type="Google" id="ProtNLM"/>
    </source>
</evidence>
<dbReference type="Gene3D" id="3.40.50.1110">
    <property type="entry name" value="SGNH hydrolase"/>
    <property type="match status" value="1"/>
</dbReference>
<gene>
    <name evidence="1" type="ORF">IZO911_LOCUS5206</name>
    <name evidence="2" type="ORF">KXQ929_LOCUS2542</name>
</gene>
<dbReference type="InterPro" id="IPR036514">
    <property type="entry name" value="SGNH_hydro_sf"/>
</dbReference>
<evidence type="ECO:0000313" key="3">
    <source>
        <dbReference type="Proteomes" id="UP000663860"/>
    </source>
</evidence>
<sequence length="187" mass="21685">MLLIGDSLLHHVRKPTTKSCESTETYIESIGGCTIDRLMAMIKQDNFKTLFYNQEHLVILIGTNNLARERSESTIIKFEKLLQLIYRKYPYLSTVAVCTVPERTKTSIFYRTYGDNGGKSIRKRIRKYNRKLKHLRKKQPTSKKFQIIKLNFDLSLHVSKDGLHPNAKGIEHISNVLQNYADTLQIV</sequence>
<dbReference type="SUPFAM" id="SSF52266">
    <property type="entry name" value="SGNH hydrolase"/>
    <property type="match status" value="1"/>
</dbReference>
<reference evidence="1" key="1">
    <citation type="submission" date="2021-02" db="EMBL/GenBank/DDBJ databases">
        <authorList>
            <person name="Nowell W R."/>
        </authorList>
    </citation>
    <scope>NUCLEOTIDE SEQUENCE</scope>
</reference>
<evidence type="ECO:0000313" key="1">
    <source>
        <dbReference type="EMBL" id="CAF0769674.1"/>
    </source>
</evidence>
<dbReference type="AlphaFoldDB" id="A0A813QNQ2"/>
<dbReference type="Proteomes" id="UP000663868">
    <property type="component" value="Unassembled WGS sequence"/>
</dbReference>